<dbReference type="InterPro" id="IPR005335">
    <property type="entry name" value="Terminase_ssu"/>
</dbReference>
<protein>
    <submittedName>
        <fullName evidence="5">Terminase</fullName>
    </submittedName>
</protein>
<feature type="region of interest" description="Disordered" evidence="3">
    <location>
        <begin position="53"/>
        <end position="80"/>
    </location>
</feature>
<dbReference type="Pfam" id="PF03592">
    <property type="entry name" value="Terminase_2"/>
    <property type="match status" value="1"/>
</dbReference>
<feature type="compositionally biased region" description="Acidic residues" evidence="3">
    <location>
        <begin position="264"/>
        <end position="275"/>
    </location>
</feature>
<dbReference type="Proteomes" id="UP000031950">
    <property type="component" value="Unassembled WGS sequence"/>
</dbReference>
<dbReference type="InterPro" id="IPR052404">
    <property type="entry name" value="SPP1-like_terminase"/>
</dbReference>
<feature type="domain" description="PBSX phage terminase small subunit-like N-terminal" evidence="4">
    <location>
        <begin position="1"/>
        <end position="59"/>
    </location>
</feature>
<dbReference type="RefSeq" id="WP_041123059.1">
    <property type="nucleotide sequence ID" value="NZ_JXRQ01000024.1"/>
</dbReference>
<evidence type="ECO:0000256" key="1">
    <source>
        <dbReference type="ARBA" id="ARBA00022612"/>
    </source>
</evidence>
<dbReference type="Pfam" id="PF10668">
    <property type="entry name" value="Phage_terminase"/>
    <property type="match status" value="1"/>
</dbReference>
<dbReference type="PATRIC" id="fig|135826.4.peg.2505"/>
<dbReference type="AlphaFoldDB" id="A0A0C2R9D9"/>
<dbReference type="InterPro" id="IPR038713">
    <property type="entry name" value="Terminase_Gp1_N_sf"/>
</dbReference>
<dbReference type="STRING" id="135826.KP77_25140"/>
<dbReference type="OrthoDB" id="7358785at2"/>
<dbReference type="Gene3D" id="1.10.10.1400">
    <property type="entry name" value="Terminase, small subunit, N-terminal DNA-binding domain, HTH motif"/>
    <property type="match status" value="1"/>
</dbReference>
<dbReference type="GO" id="GO:0051276">
    <property type="term" value="P:chromosome organization"/>
    <property type="evidence" value="ECO:0007669"/>
    <property type="project" value="InterPro"/>
</dbReference>
<dbReference type="PANTHER" id="PTHR41328:SF3">
    <property type="entry name" value="PBSX PHAGE TERMINASE SMALL SUBUNIT"/>
    <property type="match status" value="1"/>
</dbReference>
<accession>A0A0C2R9D9</accession>
<feature type="region of interest" description="Disordered" evidence="3">
    <location>
        <begin position="263"/>
        <end position="296"/>
    </location>
</feature>
<proteinExistence type="predicted"/>
<evidence type="ECO:0000256" key="2">
    <source>
        <dbReference type="ARBA" id="ARBA00023219"/>
    </source>
</evidence>
<organism evidence="5 6">
    <name type="scientific">Jeotgalibacillus alimentarius</name>
    <dbReference type="NCBI Taxonomy" id="135826"/>
    <lineage>
        <taxon>Bacteria</taxon>
        <taxon>Bacillati</taxon>
        <taxon>Bacillota</taxon>
        <taxon>Bacilli</taxon>
        <taxon>Bacillales</taxon>
        <taxon>Caryophanaceae</taxon>
        <taxon>Jeotgalibacillus</taxon>
    </lineage>
</organism>
<reference evidence="5 6" key="1">
    <citation type="submission" date="2015-01" db="EMBL/GenBank/DDBJ databases">
        <title>Genome sequence of Jeotgalibacillus alimentarius.</title>
        <authorList>
            <person name="Goh K.M."/>
            <person name="Chan K.-G."/>
            <person name="Yaakop A.S."/>
            <person name="Ee R."/>
            <person name="Gan H.M."/>
            <person name="Chan C.S."/>
        </authorList>
    </citation>
    <scope>NUCLEOTIDE SEQUENCE [LARGE SCALE GENOMIC DNA]</scope>
    <source>
        <strain evidence="5 6">YKJ-13</strain>
    </source>
</reference>
<comment type="caution">
    <text evidence="5">The sequence shown here is derived from an EMBL/GenBank/DDBJ whole genome shotgun (WGS) entry which is preliminary data.</text>
</comment>
<evidence type="ECO:0000256" key="3">
    <source>
        <dbReference type="SAM" id="MobiDB-lite"/>
    </source>
</evidence>
<evidence type="ECO:0000259" key="4">
    <source>
        <dbReference type="Pfam" id="PF10668"/>
    </source>
</evidence>
<sequence length="296" mass="33537">MPRARDPNRDKAFEIWKSKNGDITNRALAEMLDVPEKTISAWKSRDEWNAVLQKDECSTTNKPKPKKKKSVPKLEPPVESDELTDRQRLFCLYYVKSFNATNAAINAGYAPDSAHVEGSRLLRNAKVAKEIRAIKDSMRQGLFIDAMDVLDKYIKIAFADATDYATFGRREVPVMGAFGPLVDEKGQQITREENFVDFNSSDVVDGTIITEIKQGKDGIAVKLADKMKALDKLSLYFDLFPDKFKRQVEEEKLRIAHHKVFGSEDPDEYEDDGFEDALNATTSEVWGDDHSTEEDS</sequence>
<dbReference type="PANTHER" id="PTHR41328">
    <property type="entry name" value="TERMINASE SMALL SUBUNIT-RELATED"/>
    <property type="match status" value="1"/>
</dbReference>
<evidence type="ECO:0000313" key="6">
    <source>
        <dbReference type="Proteomes" id="UP000031950"/>
    </source>
</evidence>
<keyword evidence="2" id="KW-0231">Viral genome packaging</keyword>
<evidence type="ECO:0000313" key="5">
    <source>
        <dbReference type="EMBL" id="KIL46945.1"/>
    </source>
</evidence>
<name>A0A0C2R9D9_9BACL</name>
<dbReference type="InterPro" id="IPR018925">
    <property type="entry name" value="XtmA-like_N"/>
</dbReference>
<dbReference type="EMBL" id="JXRQ01000024">
    <property type="protein sequence ID" value="KIL46945.1"/>
    <property type="molecule type" value="Genomic_DNA"/>
</dbReference>
<keyword evidence="1" id="KW-1188">Viral release from host cell</keyword>
<gene>
    <name evidence="5" type="ORF">KP77_25140</name>
</gene>
<keyword evidence="6" id="KW-1185">Reference proteome</keyword>